<dbReference type="GO" id="GO:0005634">
    <property type="term" value="C:nucleus"/>
    <property type="evidence" value="ECO:0007669"/>
    <property type="project" value="TreeGrafter"/>
</dbReference>
<protein>
    <submittedName>
        <fullName evidence="2">Uncharacterized protein</fullName>
    </submittedName>
</protein>
<accession>A0A830HWT4</accession>
<dbReference type="InterPro" id="IPR010770">
    <property type="entry name" value="Ecd"/>
</dbReference>
<evidence type="ECO:0000256" key="1">
    <source>
        <dbReference type="SAM" id="MobiDB-lite"/>
    </source>
</evidence>
<dbReference type="EMBL" id="BNJQ01000035">
    <property type="protein sequence ID" value="GHP11642.1"/>
    <property type="molecule type" value="Genomic_DNA"/>
</dbReference>
<keyword evidence="3" id="KW-1185">Reference proteome</keyword>
<organism evidence="2 3">
    <name type="scientific">Pycnococcus provasolii</name>
    <dbReference type="NCBI Taxonomy" id="41880"/>
    <lineage>
        <taxon>Eukaryota</taxon>
        <taxon>Viridiplantae</taxon>
        <taxon>Chlorophyta</taxon>
        <taxon>Pseudoscourfieldiophyceae</taxon>
        <taxon>Pseudoscourfieldiales</taxon>
        <taxon>Pycnococcaceae</taxon>
        <taxon>Pycnococcus</taxon>
    </lineage>
</organism>
<evidence type="ECO:0000313" key="3">
    <source>
        <dbReference type="Proteomes" id="UP000660262"/>
    </source>
</evidence>
<dbReference type="AlphaFoldDB" id="A0A830HWT4"/>
<proteinExistence type="predicted"/>
<gene>
    <name evidence="2" type="ORF">PPROV_001037000</name>
</gene>
<feature type="compositionally biased region" description="Acidic residues" evidence="1">
    <location>
        <begin position="592"/>
        <end position="611"/>
    </location>
</feature>
<feature type="region of interest" description="Disordered" evidence="1">
    <location>
        <begin position="573"/>
        <end position="616"/>
    </location>
</feature>
<name>A0A830HWT4_9CHLO</name>
<dbReference type="PANTHER" id="PTHR13060">
    <property type="entry name" value="SGT1 PROTEIN HSGT1 SUPPRESSOR OF GCR2"/>
    <property type="match status" value="1"/>
</dbReference>
<dbReference type="Proteomes" id="UP000660262">
    <property type="component" value="Unassembled WGS sequence"/>
</dbReference>
<comment type="caution">
    <text evidence="2">The sequence shown here is derived from an EMBL/GenBank/DDBJ whole genome shotgun (WGS) entry which is preliminary data.</text>
</comment>
<dbReference type="OrthoDB" id="568309at2759"/>
<evidence type="ECO:0000313" key="2">
    <source>
        <dbReference type="EMBL" id="GHP11642.1"/>
    </source>
</evidence>
<sequence length="649" mass="67725">MSAAAGAAAAYAAYAEKEKEECVGGAPPPPPPPSSSCLFPGLNNAAGGSALSSASASACQSSFVEVCILPPPGDVAVPVAVADSPVLQNHASSVEQIRSFLHTCLSIIASRSLEHCWTAQALTLHAFVPPSMASPSSASKRRGFRRIITYPDYKHADHAAGRSPYVAVPHLWASVDTGGCVDDAWVALDLIVDITKKVPGAIAAVWDNDGDFALIEAADHLPTWADSPEDTTTRSFACDGSWRLVSPDDCPPNEGLDALLTSARSKQADVPEIWACVQKRIQMARKDTGRAHAAHAVIPAATERAIKSHPWLAGAAMEAFLARGPDDMVAGCNMAKSGCGDDSAEFQQKFVACRVTVPRLTFARWQALSGTEFVPPRKSAWWHASYATGAVTSANSKAANAMHLGIAIGMGLEMLATSAREGDVGDMSCAASEHGKDHSGDPVRHLDAMARARNAPSSTAAKALSASPTTDSDGTAVTPSCAWGDIPEIAASLRQIPPADEEDWLHVSDAHMAERTNHDVSMETAALDTAAVADAFSNFAETSSGLSGGEPGFDPDSFVNELRMALGDDAWRAAGGEIDDDDDDDGSRGEGGDDDDDDDDGSRGEGDDDGDNDHNLLENLLKSFGAQGGLPGPVGTFAKMFGGQLPDPL</sequence>
<feature type="region of interest" description="Disordered" evidence="1">
    <location>
        <begin position="455"/>
        <end position="477"/>
    </location>
</feature>
<dbReference type="PANTHER" id="PTHR13060:SF0">
    <property type="entry name" value="PROTEIN ECDYSONELESS HOMOLOG"/>
    <property type="match status" value="1"/>
</dbReference>
<reference evidence="2" key="1">
    <citation type="submission" date="2020-10" db="EMBL/GenBank/DDBJ databases">
        <title>Unveiling of a novel bifunctional photoreceptor, Dualchrome1, isolated from a cosmopolitan green alga.</title>
        <authorList>
            <person name="Suzuki S."/>
            <person name="Kawachi M."/>
        </authorList>
    </citation>
    <scope>NUCLEOTIDE SEQUENCE</scope>
    <source>
        <strain evidence="2">NIES 2893</strain>
    </source>
</reference>
<dbReference type="Pfam" id="PF07093">
    <property type="entry name" value="SGT1"/>
    <property type="match status" value="1"/>
</dbReference>